<dbReference type="GO" id="GO:0003677">
    <property type="term" value="F:DNA binding"/>
    <property type="evidence" value="ECO:0007669"/>
    <property type="project" value="UniProtKB-KW"/>
</dbReference>
<dbReference type="NCBIfam" id="NF033788">
    <property type="entry name" value="HTH_metalloreg"/>
    <property type="match status" value="1"/>
</dbReference>
<dbReference type="GO" id="GO:0003700">
    <property type="term" value="F:DNA-binding transcription factor activity"/>
    <property type="evidence" value="ECO:0007669"/>
    <property type="project" value="InterPro"/>
</dbReference>
<evidence type="ECO:0000256" key="1">
    <source>
        <dbReference type="ARBA" id="ARBA00023015"/>
    </source>
</evidence>
<dbReference type="InterPro" id="IPR011991">
    <property type="entry name" value="ArsR-like_HTH"/>
</dbReference>
<dbReference type="SMART" id="SM00418">
    <property type="entry name" value="HTH_ARSR"/>
    <property type="match status" value="1"/>
</dbReference>
<dbReference type="AlphaFoldDB" id="A0A3B0W6B1"/>
<accession>A0A3B0W6B1</accession>
<keyword evidence="1" id="KW-0805">Transcription regulation</keyword>
<organism evidence="5">
    <name type="scientific">hydrothermal vent metagenome</name>
    <dbReference type="NCBI Taxonomy" id="652676"/>
    <lineage>
        <taxon>unclassified sequences</taxon>
        <taxon>metagenomes</taxon>
        <taxon>ecological metagenomes</taxon>
    </lineage>
</organism>
<sequence length="119" mass="13440">MPANNAEICHCRVIHEERVAKAKTTALAERETVDVAQLFKAMADPTRLKIIRALEQGEMCVCDLAAYLGVSESAVSHQLRLLRQLHLVANRRDGAILYYRLDDHHVSELVNLALTHLRE</sequence>
<keyword evidence="2" id="KW-0238">DNA-binding</keyword>
<dbReference type="InterPro" id="IPR036388">
    <property type="entry name" value="WH-like_DNA-bd_sf"/>
</dbReference>
<dbReference type="SUPFAM" id="SSF46785">
    <property type="entry name" value="Winged helix' DNA-binding domain"/>
    <property type="match status" value="1"/>
</dbReference>
<gene>
    <name evidence="5" type="ORF">MNBD_DELTA04-1193</name>
</gene>
<dbReference type="InterPro" id="IPR051011">
    <property type="entry name" value="Metal_resp_trans_reg"/>
</dbReference>
<dbReference type="InterPro" id="IPR001845">
    <property type="entry name" value="HTH_ArsR_DNA-bd_dom"/>
</dbReference>
<protein>
    <recommendedName>
        <fullName evidence="4">HTH arsR-type domain-containing protein</fullName>
    </recommendedName>
</protein>
<dbReference type="PRINTS" id="PR00778">
    <property type="entry name" value="HTHARSR"/>
</dbReference>
<dbReference type="EMBL" id="UOEY01000096">
    <property type="protein sequence ID" value="VAW40166.1"/>
    <property type="molecule type" value="Genomic_DNA"/>
</dbReference>
<dbReference type="Gene3D" id="1.10.10.10">
    <property type="entry name" value="Winged helix-like DNA-binding domain superfamily/Winged helix DNA-binding domain"/>
    <property type="match status" value="1"/>
</dbReference>
<evidence type="ECO:0000256" key="3">
    <source>
        <dbReference type="ARBA" id="ARBA00023163"/>
    </source>
</evidence>
<feature type="domain" description="HTH arsR-type" evidence="4">
    <location>
        <begin position="27"/>
        <end position="119"/>
    </location>
</feature>
<name>A0A3B0W6B1_9ZZZZ</name>
<dbReference type="PANTHER" id="PTHR43132:SF6">
    <property type="entry name" value="HTH-TYPE TRANSCRIPTIONAL REPRESSOR CZRA"/>
    <property type="match status" value="1"/>
</dbReference>
<evidence type="ECO:0000313" key="5">
    <source>
        <dbReference type="EMBL" id="VAW40166.1"/>
    </source>
</evidence>
<dbReference type="CDD" id="cd00090">
    <property type="entry name" value="HTH_ARSR"/>
    <property type="match status" value="1"/>
</dbReference>
<dbReference type="InterPro" id="IPR018334">
    <property type="entry name" value="ArsR_HTH"/>
</dbReference>
<keyword evidence="3" id="KW-0804">Transcription</keyword>
<dbReference type="PROSITE" id="PS50987">
    <property type="entry name" value="HTH_ARSR_2"/>
    <property type="match status" value="1"/>
</dbReference>
<dbReference type="PROSITE" id="PS00846">
    <property type="entry name" value="HTH_ARSR_1"/>
    <property type="match status" value="1"/>
</dbReference>
<dbReference type="Pfam" id="PF01022">
    <property type="entry name" value="HTH_5"/>
    <property type="match status" value="1"/>
</dbReference>
<evidence type="ECO:0000259" key="4">
    <source>
        <dbReference type="PROSITE" id="PS50987"/>
    </source>
</evidence>
<dbReference type="InterPro" id="IPR036390">
    <property type="entry name" value="WH_DNA-bd_sf"/>
</dbReference>
<proteinExistence type="predicted"/>
<dbReference type="PANTHER" id="PTHR43132">
    <property type="entry name" value="ARSENICAL RESISTANCE OPERON REPRESSOR ARSR-RELATED"/>
    <property type="match status" value="1"/>
</dbReference>
<reference evidence="5" key="1">
    <citation type="submission" date="2018-06" db="EMBL/GenBank/DDBJ databases">
        <authorList>
            <person name="Zhirakovskaya E."/>
        </authorList>
    </citation>
    <scope>NUCLEOTIDE SEQUENCE</scope>
</reference>
<evidence type="ECO:0000256" key="2">
    <source>
        <dbReference type="ARBA" id="ARBA00023125"/>
    </source>
</evidence>